<evidence type="ECO:0000256" key="9">
    <source>
        <dbReference type="PROSITE-ProRule" id="PRU00047"/>
    </source>
</evidence>
<dbReference type="Pfam" id="PF17921">
    <property type="entry name" value="Integrase_H2C2"/>
    <property type="match status" value="1"/>
</dbReference>
<keyword evidence="4" id="KW-0540">Nuclease</keyword>
<feature type="domain" description="Integrase catalytic" evidence="13">
    <location>
        <begin position="1034"/>
        <end position="1194"/>
    </location>
</feature>
<feature type="compositionally biased region" description="Low complexity" evidence="10">
    <location>
        <begin position="2079"/>
        <end position="2091"/>
    </location>
</feature>
<feature type="region of interest" description="Disordered" evidence="10">
    <location>
        <begin position="1321"/>
        <end position="1349"/>
    </location>
</feature>
<proteinExistence type="predicted"/>
<evidence type="ECO:0000313" key="14">
    <source>
        <dbReference type="EMBL" id="SPD29737.1"/>
    </source>
</evidence>
<evidence type="ECO:0000259" key="12">
    <source>
        <dbReference type="PROSITE" id="PS50878"/>
    </source>
</evidence>
<keyword evidence="2" id="KW-0808">Transferase</keyword>
<dbReference type="GO" id="GO:0004519">
    <property type="term" value="F:endonuclease activity"/>
    <property type="evidence" value="ECO:0007669"/>
    <property type="project" value="UniProtKB-KW"/>
</dbReference>
<feature type="region of interest" description="Disordered" evidence="10">
    <location>
        <begin position="2037"/>
        <end position="2091"/>
    </location>
</feature>
<feature type="domain" description="Reverse transcriptase" evidence="12">
    <location>
        <begin position="518"/>
        <end position="697"/>
    </location>
</feature>
<dbReference type="EMBL" id="OIVN01006283">
    <property type="protein sequence ID" value="SPD29737.1"/>
    <property type="molecule type" value="Genomic_DNA"/>
</dbReference>
<dbReference type="InterPro" id="IPR043502">
    <property type="entry name" value="DNA/RNA_pol_sf"/>
</dbReference>
<keyword evidence="9" id="KW-0862">Zinc</keyword>
<dbReference type="PROSITE" id="PS50878">
    <property type="entry name" value="RT_POL"/>
    <property type="match status" value="1"/>
</dbReference>
<dbReference type="FunFam" id="3.30.420.10:FF:000032">
    <property type="entry name" value="Retrovirus-related Pol polyprotein from transposon 297-like Protein"/>
    <property type="match status" value="1"/>
</dbReference>
<feature type="domain" description="CCHC-type" evidence="11">
    <location>
        <begin position="281"/>
        <end position="297"/>
    </location>
</feature>
<reference evidence="14" key="1">
    <citation type="submission" date="2018-02" db="EMBL/GenBank/DDBJ databases">
        <authorList>
            <person name="Cohen D.B."/>
            <person name="Kent A.D."/>
        </authorList>
    </citation>
    <scope>NUCLEOTIDE SEQUENCE</scope>
</reference>
<evidence type="ECO:0000256" key="6">
    <source>
        <dbReference type="ARBA" id="ARBA00022759"/>
    </source>
</evidence>
<dbReference type="GO" id="GO:0004190">
    <property type="term" value="F:aspartic-type endopeptidase activity"/>
    <property type="evidence" value="ECO:0007669"/>
    <property type="project" value="UniProtKB-KW"/>
</dbReference>
<dbReference type="InterPro" id="IPR041373">
    <property type="entry name" value="RT_RNaseH"/>
</dbReference>
<dbReference type="SUPFAM" id="SSF57756">
    <property type="entry name" value="Retrovirus zinc finger-like domains"/>
    <property type="match status" value="1"/>
</dbReference>
<evidence type="ECO:0000256" key="8">
    <source>
        <dbReference type="ARBA" id="ARBA00022918"/>
    </source>
</evidence>
<dbReference type="Gene3D" id="3.10.20.370">
    <property type="match status" value="1"/>
</dbReference>
<dbReference type="Pfam" id="PF24626">
    <property type="entry name" value="SH3_Tf2-1"/>
    <property type="match status" value="1"/>
</dbReference>
<keyword evidence="1" id="KW-0645">Protease</keyword>
<dbReference type="Gene3D" id="3.10.10.10">
    <property type="entry name" value="HIV Type 1 Reverse Transcriptase, subunit A, domain 1"/>
    <property type="match status" value="1"/>
</dbReference>
<dbReference type="SUPFAM" id="SSF53098">
    <property type="entry name" value="Ribonuclease H-like"/>
    <property type="match status" value="1"/>
</dbReference>
<dbReference type="Gene3D" id="3.30.420.10">
    <property type="entry name" value="Ribonuclease H-like superfamily/Ribonuclease H"/>
    <property type="match status" value="1"/>
</dbReference>
<evidence type="ECO:0000256" key="7">
    <source>
        <dbReference type="ARBA" id="ARBA00022801"/>
    </source>
</evidence>
<evidence type="ECO:0000256" key="1">
    <source>
        <dbReference type="ARBA" id="ARBA00022670"/>
    </source>
</evidence>
<dbReference type="Pfam" id="PF03732">
    <property type="entry name" value="Retrotrans_gag"/>
    <property type="match status" value="1"/>
</dbReference>
<dbReference type="InterPro" id="IPR036875">
    <property type="entry name" value="Znf_CCHC_sf"/>
</dbReference>
<sequence length="2644" mass="300001">MSHKGDSSPKGKADNSSFVLQAMQQQFERLNFVLGEVRDRMDLQDAAIRNLQGGRDRRRRERRVENEYENEGDGGRDGVDRSLGNIKMKIPSFQGRTDPEVYLEWEKKIDLVFDCHNYSEEKKVKLAVIEFTDYAIIWWDQLVTNRRRNTERPVETWGELKALMRRRFVPSHFYRDLYQKLQNLTQGSRSVEDYHKEMEVAMIRANVEEDREATMARFLSGLNRDIANVIELQHYVEIEDMVHMAMKLKQRERPEPPKGKDEGTSNKPKVESQPSRNRDIKCFKCLGSGHIASQCPNRRVMIMRDNGEVMTESEDDSDEMPELVDASDDDGVVYPVTGESLVARRALNTHIKVDDAEQQRENIFHTRCHVNNKWLNDCGEVRVDRQVLVTFSIGKYLDEVLCDVVPMHAGHILLGRPWQYDRRVTHDGFKNMYSFVKGGKTIKLAPLTPSQVYEDQLKLKSEEFEDVFPEEMPNELPPIRGIEHQIDFVPGAAIPNRPAYRSNPEETKELQRQVEDLMNKGYVRESMSPCAVPVLLVPKKDGTWRMCVDCRAINNITVKYRHPIPRLDDMLDELHGSCIFSKIDLKSGYHQIRMKEGDEWKTAFKTKYGLYEWLVMPFGLTNAPSTFMRLMNHVLRAFIGKFVVVYFDDILVYSKDLNEHIEHLRYVFDVLKCEKLYANFKKCNFCMEKVVFLGYVVTTTGIEVDEEKVKAIKEWPTPKSITEVRSFHGLASFYRRFVKDFSTLAAPLTEIIKKNVGFHWGADQDNAFATIKERLCSAPVLALPNFNKAFEIECDASGIGIGAVLMQDRRPIAFFSEKLSGASLKYPTYDKELYALVRALETWQHYLWPREFVIHTDHESLKHLKGQGKLNQRHARWLEYIETFPYVIRYKQGKENIVADALSRRYVLLTSMSAKLLGFEYVKDMYADDADFSNVYKACDKTAFGKFYKHDGYLFKESKLCVPSCSMRELLVREAHGGGLMGHFGVKKTLDILHEHFFWPKMKKDVNHICGRCITCRKAKSKVLPHGLYTPLPVPSEPWVDISMDFVLGLPRTKRGRDSIFVVVDRFSKMAHFIPCHKTDDATNIADLFFREIVRLHGVPRSIVSDRDVKFLSYFWKVLWGKLGTKLLFSTTCHPQTDGQTEVVNRTLTQLLRTVVHKNLKTWEDCLPFIEFAYNRAMHSTTSYSPFEIVYGFNPLTPLDLMPLPIDGRSSLDGQKKAELVKSLHERVRLQIAQKNERVASQANKGRKRVIFEPGDWVWVHMRKERFPAHRKTKLHPRGDGPFQILEKINDNAYKVDLPGEYKVSATFNVSDLSPFDVGEDSWSNPFEERGNDGNQGGPSLKDPLQVPDGPITRSRAKKIKEAMQGLVQSTWDEASKSPTIKVAIKEVTTYGSMFDADLWSIKEEEASLQYFCISAMLLVSNQKYWKLEGAWSAPAILKLYLSFVSKLQWRLNQILPASANAMNDDPLPSSPYYFLPSDNFKSMDMALTIKNKLGFVDGSIREPEVNPSNGPQIFQLEKDIGSLTQNQNPVSEYYTLLQGLWEELLNYSPNPICNCSPSCLCGAITKTLEKYEQRCVMQFLMGLNESFAPVRGQILLMDPMPPINKVFSLIRQEERQRSIGSLNASLSSPFVESTALLCKSEGTKTVGSRQHFQKKERPQCTHCGLLGHTIDKCYKLHGFPPSYKTRGKTPAANQTSLTSFGQTAGAVTNEFSNLQLSQVQAQCEQLLALLNNKALSNPIGHASNSHHQASANTALSNLPSSSMTGIPIYTSSCSSSNFTPNLLHSVFSAHTTSHSTIKHNSWILDTGATDHIVHSISCLSTITSTIRATVELPNGNMVPVTHIGTVTLSPSLILTNVLCLHPLEDDWTGIRYAMDSTSCSFMHWTLNSTNCTYLINRLPTAVLQNKTPFETLMHTAPTYSHLKVFGCLAYASNLSPHRTKFDTRAIPCVFIGYPFGVKDYKLFDMSTKQFFVSRDVIFQEHIFPFYSKTSLLNPSSSSFPVSDSASYLSHPLLHPTNITAPPGPFLSPETLSSCHESPFSSISPVEPPTSPPQFTTDASLPTNTYPDSSMAISSPLHPSSQSPMDSSSPISFVPVRKSSRLIKVPSYLQAYHCNLTSSTSTSPSSHEAIIHPIEHQLSYSHLSDSHKAFTLALSTHTEPQFYHEALHSPQWCEAMSKELIALEANHTWDLTSLPLGKHPIGLQMVAKLVTVRSFVAIAAAKGWSLTQLDVNNAFLHGDLDEEVFMTLPPGYKGHSQLPKPVCRLIKSLYGLKQASRQWFSKFSSTLLQHGFIQSKCDYSLFTKTTGSTFIALLVYVDDILLASNDPVSVTKLTAFLDDKFKLKDLGHAKYFLGLELARSAKGISLCQRKYTLDILQDAGFLASKPVRFPMEQHLKLSRDEGSLLPDPTIYRRLIGKLLYLTLTRPDISYSVSRLSQFMDQPRAPHLHAAHRVLQYLKGTPGQGLFFSSINSLQLKGFCDSDWAGCSDTRRSVTGFCIFLGDSLLSWRSKKQSIVSRSSAEAEYRAMAITSCEITWLVTLLQDFQIAHPKAALLFCDNQGSSLQLLQTQFFMSELNTSRGRIKEEEASLQYFCISAMLLVSNQKYWKLEGAWSAPFHLNYHTSNETHRFIKSLLTSVNETQRFY</sequence>
<dbReference type="InterPro" id="IPR057670">
    <property type="entry name" value="SH3_retrovirus"/>
</dbReference>
<dbReference type="InterPro" id="IPR056924">
    <property type="entry name" value="SH3_Tf2-1"/>
</dbReference>
<keyword evidence="8" id="KW-0695">RNA-directed DNA polymerase</keyword>
<dbReference type="GO" id="GO:0008270">
    <property type="term" value="F:zinc ion binding"/>
    <property type="evidence" value="ECO:0007669"/>
    <property type="project" value="UniProtKB-KW"/>
</dbReference>
<dbReference type="Pfam" id="PF17917">
    <property type="entry name" value="RT_RNaseH"/>
    <property type="match status" value="1"/>
</dbReference>
<dbReference type="GO" id="GO:0003676">
    <property type="term" value="F:nucleic acid binding"/>
    <property type="evidence" value="ECO:0007669"/>
    <property type="project" value="InterPro"/>
</dbReference>
<dbReference type="Pfam" id="PF07727">
    <property type="entry name" value="RVT_2"/>
    <property type="match status" value="1"/>
</dbReference>
<keyword evidence="9" id="KW-0479">Metal-binding</keyword>
<dbReference type="PROSITE" id="PS50994">
    <property type="entry name" value="INTEGRASE"/>
    <property type="match status" value="1"/>
</dbReference>
<dbReference type="SUPFAM" id="SSF56672">
    <property type="entry name" value="DNA/RNA polymerases"/>
    <property type="match status" value="2"/>
</dbReference>
<dbReference type="GO" id="GO:0006508">
    <property type="term" value="P:proteolysis"/>
    <property type="evidence" value="ECO:0007669"/>
    <property type="project" value="UniProtKB-KW"/>
</dbReference>
<evidence type="ECO:0000256" key="4">
    <source>
        <dbReference type="ARBA" id="ARBA00022722"/>
    </source>
</evidence>
<accession>A0A2N9IWI8</accession>
<keyword evidence="6" id="KW-0255">Endonuclease</keyword>
<dbReference type="InterPro" id="IPR041588">
    <property type="entry name" value="Integrase_H2C2"/>
</dbReference>
<keyword evidence="7" id="KW-0378">Hydrolase</keyword>
<dbReference type="InterPro" id="IPR000477">
    <property type="entry name" value="RT_dom"/>
</dbReference>
<dbReference type="InterPro" id="IPR013103">
    <property type="entry name" value="RVT_2"/>
</dbReference>
<feature type="region of interest" description="Disordered" evidence="10">
    <location>
        <begin position="249"/>
        <end position="275"/>
    </location>
</feature>
<keyword evidence="3" id="KW-0548">Nucleotidyltransferase</keyword>
<dbReference type="FunFam" id="1.10.340.70:FF:000001">
    <property type="entry name" value="Retrovirus-related Pol polyprotein from transposon gypsy-like Protein"/>
    <property type="match status" value="1"/>
</dbReference>
<evidence type="ECO:0000256" key="5">
    <source>
        <dbReference type="ARBA" id="ARBA00022750"/>
    </source>
</evidence>
<dbReference type="FunFam" id="3.10.10.10:FF:000007">
    <property type="entry name" value="Retrovirus-related Pol polyprotein from transposon 17.6-like Protein"/>
    <property type="match status" value="1"/>
</dbReference>
<dbReference type="PROSITE" id="PS50158">
    <property type="entry name" value="ZF_CCHC"/>
    <property type="match status" value="1"/>
</dbReference>
<dbReference type="InterPro" id="IPR036397">
    <property type="entry name" value="RNaseH_sf"/>
</dbReference>
<evidence type="ECO:0000256" key="3">
    <source>
        <dbReference type="ARBA" id="ARBA00022695"/>
    </source>
</evidence>
<feature type="region of interest" description="Disordered" evidence="10">
    <location>
        <begin position="54"/>
        <end position="82"/>
    </location>
</feature>
<protein>
    <recommendedName>
        <fullName evidence="15">Reverse transcriptase</fullName>
    </recommendedName>
</protein>
<dbReference type="PANTHER" id="PTHR35046:SF9">
    <property type="entry name" value="RNA-DIRECTED DNA POLYMERASE"/>
    <property type="match status" value="1"/>
</dbReference>
<dbReference type="InterPro" id="IPR054722">
    <property type="entry name" value="PolX-like_BBD"/>
</dbReference>
<dbReference type="CDD" id="cd09274">
    <property type="entry name" value="RNase_HI_RT_Ty3"/>
    <property type="match status" value="1"/>
</dbReference>
<name>A0A2N9IWI8_FAGSY</name>
<dbReference type="InterPro" id="IPR001584">
    <property type="entry name" value="Integrase_cat-core"/>
</dbReference>
<dbReference type="SMART" id="SM00343">
    <property type="entry name" value="ZnF_C2HC"/>
    <property type="match status" value="2"/>
</dbReference>
<evidence type="ECO:0008006" key="15">
    <source>
        <dbReference type="Google" id="ProtNLM"/>
    </source>
</evidence>
<gene>
    <name evidence="14" type="ORF">FSB_LOCUS57619</name>
</gene>
<dbReference type="GO" id="GO:0003964">
    <property type="term" value="F:RNA-directed DNA polymerase activity"/>
    <property type="evidence" value="ECO:0007669"/>
    <property type="project" value="UniProtKB-KW"/>
</dbReference>
<dbReference type="InterPro" id="IPR005162">
    <property type="entry name" value="Retrotrans_gag_dom"/>
</dbReference>
<evidence type="ECO:0000259" key="11">
    <source>
        <dbReference type="PROSITE" id="PS50158"/>
    </source>
</evidence>
<keyword evidence="5" id="KW-0064">Aspartyl protease</keyword>
<evidence type="ECO:0000256" key="10">
    <source>
        <dbReference type="SAM" id="MobiDB-lite"/>
    </source>
</evidence>
<dbReference type="Gene3D" id="3.30.70.270">
    <property type="match status" value="2"/>
</dbReference>
<feature type="compositionally biased region" description="Polar residues" evidence="10">
    <location>
        <begin position="2053"/>
        <end position="2073"/>
    </location>
</feature>
<dbReference type="InterPro" id="IPR001878">
    <property type="entry name" value="Znf_CCHC"/>
</dbReference>
<dbReference type="Pfam" id="PF00078">
    <property type="entry name" value="RVT_1"/>
    <property type="match status" value="1"/>
</dbReference>
<dbReference type="GO" id="GO:0015074">
    <property type="term" value="P:DNA integration"/>
    <property type="evidence" value="ECO:0007669"/>
    <property type="project" value="InterPro"/>
</dbReference>
<dbReference type="Gene3D" id="1.10.340.70">
    <property type="match status" value="1"/>
</dbReference>
<evidence type="ECO:0000259" key="13">
    <source>
        <dbReference type="PROSITE" id="PS50994"/>
    </source>
</evidence>
<dbReference type="Pfam" id="PF22936">
    <property type="entry name" value="Pol_BBD"/>
    <property type="match status" value="1"/>
</dbReference>
<dbReference type="PANTHER" id="PTHR35046">
    <property type="entry name" value="ZINC KNUCKLE (CCHC-TYPE) FAMILY PROTEIN"/>
    <property type="match status" value="1"/>
</dbReference>
<dbReference type="CDD" id="cd01647">
    <property type="entry name" value="RT_LTR"/>
    <property type="match status" value="1"/>
</dbReference>
<dbReference type="FunFam" id="3.30.70.270:FF:000020">
    <property type="entry name" value="Transposon Tf2-6 polyprotein-like Protein"/>
    <property type="match status" value="1"/>
</dbReference>
<dbReference type="InterPro" id="IPR043128">
    <property type="entry name" value="Rev_trsase/Diguanyl_cyclase"/>
</dbReference>
<dbReference type="Gene3D" id="4.10.60.10">
    <property type="entry name" value="Zinc finger, CCHC-type"/>
    <property type="match status" value="1"/>
</dbReference>
<evidence type="ECO:0000256" key="2">
    <source>
        <dbReference type="ARBA" id="ARBA00022679"/>
    </source>
</evidence>
<dbReference type="Pfam" id="PF25597">
    <property type="entry name" value="SH3_retrovirus"/>
    <property type="match status" value="1"/>
</dbReference>
<organism evidence="14">
    <name type="scientific">Fagus sylvatica</name>
    <name type="common">Beechnut</name>
    <dbReference type="NCBI Taxonomy" id="28930"/>
    <lineage>
        <taxon>Eukaryota</taxon>
        <taxon>Viridiplantae</taxon>
        <taxon>Streptophyta</taxon>
        <taxon>Embryophyta</taxon>
        <taxon>Tracheophyta</taxon>
        <taxon>Spermatophyta</taxon>
        <taxon>Magnoliopsida</taxon>
        <taxon>eudicotyledons</taxon>
        <taxon>Gunneridae</taxon>
        <taxon>Pentapetalae</taxon>
        <taxon>rosids</taxon>
        <taxon>fabids</taxon>
        <taxon>Fagales</taxon>
        <taxon>Fagaceae</taxon>
        <taxon>Fagus</taxon>
    </lineage>
</organism>
<dbReference type="InterPro" id="IPR012337">
    <property type="entry name" value="RNaseH-like_sf"/>
</dbReference>
<dbReference type="CDD" id="cd09272">
    <property type="entry name" value="RNase_HI_RT_Ty1"/>
    <property type="match status" value="1"/>
</dbReference>
<keyword evidence="9" id="KW-0863">Zinc-finger</keyword>